<proteinExistence type="predicted"/>
<gene>
    <name evidence="2" type="ORF">LY89DRAFT_390382</name>
</gene>
<sequence length="172" mass="18973">MISTVKQETKFALTPHAHTKKSSRPLPENPTIIIIFWKLSIERRVRVLPAVATAVAVISTRNIGSVKPLRAETNPITLAIQSNGLHDQASNSPSRTPFCRPARSFNSAIGTPKITPPSNEGRKPNFRHGQWKGCALTHIAVIKLHNSLHYAARVAVQARLSRPCHAIPIWYG</sequence>
<dbReference type="Proteomes" id="UP000070700">
    <property type="component" value="Unassembled WGS sequence"/>
</dbReference>
<dbReference type="InParanoid" id="A0A194XPH1"/>
<dbReference type="KEGG" id="psco:LY89DRAFT_390382"/>
<dbReference type="GeneID" id="28816910"/>
<reference evidence="2 3" key="1">
    <citation type="submission" date="2015-10" db="EMBL/GenBank/DDBJ databases">
        <title>Full genome of DAOMC 229536 Phialocephala scopiformis, a fungal endophyte of spruce producing the potent anti-insectan compound rugulosin.</title>
        <authorList>
            <consortium name="DOE Joint Genome Institute"/>
            <person name="Walker A.K."/>
            <person name="Frasz S.L."/>
            <person name="Seifert K.A."/>
            <person name="Miller J.D."/>
            <person name="Mondo S.J."/>
            <person name="Labutti K."/>
            <person name="Lipzen A."/>
            <person name="Dockter R."/>
            <person name="Kennedy M."/>
            <person name="Grigoriev I.V."/>
            <person name="Spatafora J.W."/>
        </authorList>
    </citation>
    <scope>NUCLEOTIDE SEQUENCE [LARGE SCALE GENOMIC DNA]</scope>
    <source>
        <strain evidence="2 3">CBS 120377</strain>
    </source>
</reference>
<feature type="region of interest" description="Disordered" evidence="1">
    <location>
        <begin position="106"/>
        <end position="126"/>
    </location>
</feature>
<name>A0A194XPH1_MOLSC</name>
<accession>A0A194XPH1</accession>
<dbReference type="EMBL" id="KQ947407">
    <property type="protein sequence ID" value="KUJ21969.1"/>
    <property type="molecule type" value="Genomic_DNA"/>
</dbReference>
<keyword evidence="3" id="KW-1185">Reference proteome</keyword>
<protein>
    <submittedName>
        <fullName evidence="2">Uncharacterized protein</fullName>
    </submittedName>
</protein>
<dbReference type="RefSeq" id="XP_018076324.1">
    <property type="nucleotide sequence ID" value="XM_018207184.1"/>
</dbReference>
<organism evidence="2 3">
    <name type="scientific">Mollisia scopiformis</name>
    <name type="common">Conifer needle endophyte fungus</name>
    <name type="synonym">Phialocephala scopiformis</name>
    <dbReference type="NCBI Taxonomy" id="149040"/>
    <lineage>
        <taxon>Eukaryota</taxon>
        <taxon>Fungi</taxon>
        <taxon>Dikarya</taxon>
        <taxon>Ascomycota</taxon>
        <taxon>Pezizomycotina</taxon>
        <taxon>Leotiomycetes</taxon>
        <taxon>Helotiales</taxon>
        <taxon>Mollisiaceae</taxon>
        <taxon>Mollisia</taxon>
    </lineage>
</organism>
<evidence type="ECO:0000256" key="1">
    <source>
        <dbReference type="SAM" id="MobiDB-lite"/>
    </source>
</evidence>
<dbReference type="AlphaFoldDB" id="A0A194XPH1"/>
<evidence type="ECO:0000313" key="3">
    <source>
        <dbReference type="Proteomes" id="UP000070700"/>
    </source>
</evidence>
<evidence type="ECO:0000313" key="2">
    <source>
        <dbReference type="EMBL" id="KUJ21969.1"/>
    </source>
</evidence>